<dbReference type="InterPro" id="IPR042066">
    <property type="entry name" value="Spt6_death-like"/>
</dbReference>
<dbReference type="CDD" id="cd09918">
    <property type="entry name" value="SH2_Nterm_SPT6_like"/>
    <property type="match status" value="1"/>
</dbReference>
<dbReference type="InterPro" id="IPR032706">
    <property type="entry name" value="Spt6_HHH"/>
</dbReference>
<dbReference type="FunFam" id="1.10.10.2740:FF:000002">
    <property type="entry name" value="Transcription elongation factor Spt6"/>
    <property type="match status" value="1"/>
</dbReference>
<dbReference type="FunFam" id="1.10.150.850:FF:000001">
    <property type="entry name" value="Transcription elongation factor spt6"/>
    <property type="match status" value="1"/>
</dbReference>
<evidence type="ECO:0000256" key="3">
    <source>
        <dbReference type="ARBA" id="ARBA00023163"/>
    </source>
</evidence>
<gene>
    <name evidence="8" type="ORF">Adt_18268</name>
</gene>
<evidence type="ECO:0000256" key="1">
    <source>
        <dbReference type="ARBA" id="ARBA00004123"/>
    </source>
</evidence>
<dbReference type="FunFam" id="3.30.505.10:FF:000050">
    <property type="entry name" value="Transcription elongation factor spt6"/>
    <property type="match status" value="1"/>
</dbReference>
<evidence type="ECO:0000313" key="8">
    <source>
        <dbReference type="EMBL" id="KAL2512668.1"/>
    </source>
</evidence>
<dbReference type="SMART" id="SM00316">
    <property type="entry name" value="S1"/>
    <property type="match status" value="1"/>
</dbReference>
<dbReference type="InterPro" id="IPR035420">
    <property type="entry name" value="Spt6_SH2"/>
</dbReference>
<dbReference type="InterPro" id="IPR017072">
    <property type="entry name" value="TF_Spt6"/>
</dbReference>
<evidence type="ECO:0000256" key="4">
    <source>
        <dbReference type="ARBA" id="ARBA00023242"/>
    </source>
</evidence>
<evidence type="ECO:0000256" key="5">
    <source>
        <dbReference type="SAM" id="Coils"/>
    </source>
</evidence>
<dbReference type="AlphaFoldDB" id="A0ABD1TIW0"/>
<dbReference type="PROSITE" id="PS50126">
    <property type="entry name" value="S1"/>
    <property type="match status" value="1"/>
</dbReference>
<dbReference type="SUPFAM" id="SSF47781">
    <property type="entry name" value="RuvA domain 2-like"/>
    <property type="match status" value="2"/>
</dbReference>
<keyword evidence="4" id="KW-0539">Nucleus</keyword>
<keyword evidence="9" id="KW-1185">Reference proteome</keyword>
<dbReference type="InterPro" id="IPR003029">
    <property type="entry name" value="S1_domain"/>
</dbReference>
<dbReference type="Gene3D" id="3.30.505.10">
    <property type="entry name" value="SH2 domain"/>
    <property type="match status" value="2"/>
</dbReference>
<dbReference type="Proteomes" id="UP001604336">
    <property type="component" value="Unassembled WGS sequence"/>
</dbReference>
<dbReference type="GO" id="GO:0005634">
    <property type="term" value="C:nucleus"/>
    <property type="evidence" value="ECO:0007669"/>
    <property type="project" value="UniProtKB-SubCell"/>
</dbReference>
<evidence type="ECO:0000256" key="2">
    <source>
        <dbReference type="ARBA" id="ARBA00009253"/>
    </source>
</evidence>
<dbReference type="FunFam" id="2.40.50.140:FF:000256">
    <property type="entry name" value="Transcription elongation factor spt6"/>
    <property type="match status" value="1"/>
</dbReference>
<organism evidence="8 9">
    <name type="scientific">Abeliophyllum distichum</name>
    <dbReference type="NCBI Taxonomy" id="126358"/>
    <lineage>
        <taxon>Eukaryota</taxon>
        <taxon>Viridiplantae</taxon>
        <taxon>Streptophyta</taxon>
        <taxon>Embryophyta</taxon>
        <taxon>Tracheophyta</taxon>
        <taxon>Spermatophyta</taxon>
        <taxon>Magnoliopsida</taxon>
        <taxon>eudicotyledons</taxon>
        <taxon>Gunneridae</taxon>
        <taxon>Pentapetalae</taxon>
        <taxon>asterids</taxon>
        <taxon>lamiids</taxon>
        <taxon>Lamiales</taxon>
        <taxon>Oleaceae</taxon>
        <taxon>Forsythieae</taxon>
        <taxon>Abeliophyllum</taxon>
    </lineage>
</organism>
<dbReference type="CDD" id="cd09928">
    <property type="entry name" value="SH2_Cterm_SPT6_like"/>
    <property type="match status" value="1"/>
</dbReference>
<feature type="compositionally biased region" description="Low complexity" evidence="6">
    <location>
        <begin position="1055"/>
        <end position="1064"/>
    </location>
</feature>
<dbReference type="Pfam" id="PF14633">
    <property type="entry name" value="SH2_2"/>
    <property type="match status" value="1"/>
</dbReference>
<evidence type="ECO:0000259" key="7">
    <source>
        <dbReference type="PROSITE" id="PS50126"/>
    </source>
</evidence>
<reference evidence="9" key="1">
    <citation type="submission" date="2024-07" db="EMBL/GenBank/DDBJ databases">
        <title>Two chromosome-level genome assemblies of Korean endemic species Abeliophyllum distichum and Forsythia ovata (Oleaceae).</title>
        <authorList>
            <person name="Jang H."/>
        </authorList>
    </citation>
    <scope>NUCLEOTIDE SEQUENCE [LARGE SCALE GENOMIC DNA]</scope>
</reference>
<dbReference type="EMBL" id="JBFOLK010000005">
    <property type="protein sequence ID" value="KAL2512668.1"/>
    <property type="molecule type" value="Genomic_DNA"/>
</dbReference>
<feature type="compositionally biased region" description="Gly residues" evidence="6">
    <location>
        <begin position="896"/>
        <end position="915"/>
    </location>
</feature>
<dbReference type="Gene3D" id="1.10.150.850">
    <property type="entry name" value="Spt6, helix-hairpin-helix domain"/>
    <property type="match status" value="1"/>
</dbReference>
<evidence type="ECO:0000313" key="9">
    <source>
        <dbReference type="Proteomes" id="UP001604336"/>
    </source>
</evidence>
<dbReference type="Pfam" id="PF21710">
    <property type="entry name" value="Spt6_S1"/>
    <property type="match status" value="1"/>
</dbReference>
<sequence>MASFPQNHYQQYLEPQPQPQLQQSKPFRDLYNNVEGRISQQVTYFNNPNLPDHHPPYIPPFQVAGLAPGRVQEENGLDLQWNFGLETKKNLPKEKDFLENNTNNASNNNNNSQISVDFLQARSVSTGLGLSLENPRLASSGDSALLGLVNDDLDRELQRQDAEIDRYIKLQGDRLRQAVIEKFQANQLQMISYVEEKVLQKLREKEAEVEDINRKNMELEMRIEQLALEANAWQQRAKYNENMINSLKINLQQVYAQSRDSKEGCGDSEIDDTASCCNGRAIDFNLFLKNSNDMKELMTYQLPGQAGIVRRAVALGRNLQNPLAMVATLCGPGSEILSWKLNPLESFLTPDEKYGMVEEVMVDVTNQVGLDINLAASHEWLFAPLQFIAGLGPRKAASLQRSLVRAGAIFTRKDLLTAHGLGKKVFVNAVGFLRVRRSGLTSSSSQFIDLLDDTRIHPESYGLAQELAKDIYREDGNDDANDDEDVLEMAIEHVREKPNLLRSVEIHEYAEQKNRLNKKETLNDIRLELMEGFQDWRRPYIEPTQDDEFYMISGETEETLSEGRIVQATVRRVQAQKATCVLESGLTGLLSKEDYTDDWKDINELTDKLREGDILSCRIKSIQKNRYQVFLTCRESEMRSNRFQNHRNMDPYYHEERSGLKSQQDKARKEKELAKKHFKPRMIVHPRFQNITADEAMEILSDKEPGESVIRPSSRGPSFLTLTLKVYDDVYAHKDIVEGGKEHKDITSLLRIGKTLKIGEDTFEDLDEVMDRYVDPLVSHLKAMLNYRKFKKGTKAEVDELLRIEKSEYPMRIVYCFGISHEHPGTFILTYIRSSNPHHEYIGLYPKGFKFRKRMFEDIDRLVAYFQRHIDDPHDSAPSIRSVAAMVPMRSPATGGSSGFGSGWGGSGNDGGWRGGQSSDRERTPGSRTGRGDYRNGGNQDGHPSGAPRPYGGRGRGRGRGRGGRGNDRQDSDRGSQKWSSKDGDDAGWGSFPGAKVQNSPGREAFPGSWGGGSGGSDWGNTGGGWGQGSGSGGGSDDAADTEGGNSGWGGGKKSSGQSQSGNDGWSGGGSW</sequence>
<dbReference type="SUPFAM" id="SSF55550">
    <property type="entry name" value="SH2 domain"/>
    <property type="match status" value="2"/>
</dbReference>
<feature type="domain" description="S1 motif" evidence="7">
    <location>
        <begin position="563"/>
        <end position="634"/>
    </location>
</feature>
<proteinExistence type="inferred from homology"/>
<comment type="similarity">
    <text evidence="2">Belongs to the SPT6 family.</text>
</comment>
<dbReference type="InterPro" id="IPR012340">
    <property type="entry name" value="NA-bd_OB-fold"/>
</dbReference>
<evidence type="ECO:0000256" key="6">
    <source>
        <dbReference type="SAM" id="MobiDB-lite"/>
    </source>
</evidence>
<dbReference type="Pfam" id="PF17674">
    <property type="entry name" value="HHH_9"/>
    <property type="match status" value="1"/>
</dbReference>
<keyword evidence="5" id="KW-0175">Coiled coil</keyword>
<dbReference type="PANTHER" id="PTHR10145:SF6">
    <property type="entry name" value="TRANSCRIPTION ELONGATION FACTOR SPT6"/>
    <property type="match status" value="1"/>
</dbReference>
<keyword evidence="3" id="KW-0804">Transcription</keyword>
<dbReference type="PANTHER" id="PTHR10145">
    <property type="entry name" value="TRANSCRIPTION ELONGATION FACTOR SPT6"/>
    <property type="match status" value="1"/>
</dbReference>
<protein>
    <submittedName>
        <fullName evidence="8">Global transcription factor group B1</fullName>
    </submittedName>
</protein>
<comment type="subcellular location">
    <subcellularLocation>
        <location evidence="1">Nucleus</location>
    </subcellularLocation>
</comment>
<comment type="caution">
    <text evidence="8">The sequence shown here is derived from an EMBL/GenBank/DDBJ whole genome shotgun (WGS) entry which is preliminary data.</text>
</comment>
<dbReference type="Pfam" id="PF14635">
    <property type="entry name" value="HHH_7"/>
    <property type="match status" value="1"/>
</dbReference>
<dbReference type="InterPro" id="IPR035019">
    <property type="entry name" value="Spt6_SH2_N"/>
</dbReference>
<dbReference type="InterPro" id="IPR010994">
    <property type="entry name" value="RuvA_2-like"/>
</dbReference>
<dbReference type="Gene3D" id="1.10.10.2740">
    <property type="entry name" value="Spt6, Death-like domain"/>
    <property type="match status" value="1"/>
</dbReference>
<feature type="compositionally biased region" description="Gly residues" evidence="6">
    <location>
        <begin position="1009"/>
        <end position="1036"/>
    </location>
</feature>
<feature type="region of interest" description="Disordered" evidence="6">
    <location>
        <begin position="1"/>
        <end position="23"/>
    </location>
</feature>
<dbReference type="InterPro" id="IPR041692">
    <property type="entry name" value="HHH_9"/>
</dbReference>
<name>A0ABD1TIW0_9LAMI</name>
<feature type="coiled-coil region" evidence="5">
    <location>
        <begin position="195"/>
        <end position="236"/>
    </location>
</feature>
<feature type="compositionally biased region" description="Basic and acidic residues" evidence="6">
    <location>
        <begin position="919"/>
        <end position="934"/>
    </location>
</feature>
<dbReference type="SUPFAM" id="SSF50249">
    <property type="entry name" value="Nucleic acid-binding proteins"/>
    <property type="match status" value="1"/>
</dbReference>
<feature type="compositionally biased region" description="Gly residues" evidence="6">
    <location>
        <begin position="1045"/>
        <end position="1054"/>
    </location>
</feature>
<dbReference type="InterPro" id="IPR049540">
    <property type="entry name" value="Spt6-like_S1"/>
</dbReference>
<dbReference type="InterPro" id="IPR035018">
    <property type="entry name" value="Spt6_SH2_C"/>
</dbReference>
<dbReference type="Gene3D" id="2.40.50.140">
    <property type="entry name" value="Nucleic acid-binding proteins"/>
    <property type="match status" value="1"/>
</dbReference>
<accession>A0ABD1TIW0</accession>
<feature type="compositionally biased region" description="Basic and acidic residues" evidence="6">
    <location>
        <begin position="965"/>
        <end position="985"/>
    </location>
</feature>
<feature type="compositionally biased region" description="Low complexity" evidence="6">
    <location>
        <begin position="9"/>
        <end position="23"/>
    </location>
</feature>
<dbReference type="InterPro" id="IPR036860">
    <property type="entry name" value="SH2_dom_sf"/>
</dbReference>
<dbReference type="FunFam" id="3.30.505.10:FF:000047">
    <property type="entry name" value="Transcription elongation factor spt6"/>
    <property type="match status" value="1"/>
</dbReference>
<feature type="region of interest" description="Disordered" evidence="6">
    <location>
        <begin position="893"/>
        <end position="1072"/>
    </location>
</feature>